<dbReference type="STRING" id="400055.SAMN04490243_1650"/>
<dbReference type="Pfam" id="PF00702">
    <property type="entry name" value="Hydrolase"/>
    <property type="match status" value="1"/>
</dbReference>
<sequence>MIRNVIFDFGDVFINLDKAAIPATFRRLGLDPDLPQFISLNKAYEIGALSDDQFLGQASSLLVLDNFELITRIWNSILADFPAYRLEYLEDLASKARYRLFLLSNTNALHIEHVQKQMGDVDYQRFVSCFEGFHLSHELGMRKPDSEIFEHLLNVHSLEPRETLFIDDTQENTAGAASLGINTWHLKVGTEDVTSLDKFLKG</sequence>
<accession>A0A1I6GRW9</accession>
<dbReference type="Proteomes" id="UP000199534">
    <property type="component" value="Unassembled WGS sequence"/>
</dbReference>
<dbReference type="SFLD" id="SFLDG01129">
    <property type="entry name" value="C1.5:_HAD__Beta-PGM__Phosphata"/>
    <property type="match status" value="1"/>
</dbReference>
<dbReference type="GO" id="GO:0016787">
    <property type="term" value="F:hydrolase activity"/>
    <property type="evidence" value="ECO:0007669"/>
    <property type="project" value="UniProtKB-KW"/>
</dbReference>
<dbReference type="InterPro" id="IPR023214">
    <property type="entry name" value="HAD_sf"/>
</dbReference>
<dbReference type="InterPro" id="IPR006439">
    <property type="entry name" value="HAD-SF_hydro_IA"/>
</dbReference>
<dbReference type="SUPFAM" id="SSF56784">
    <property type="entry name" value="HAD-like"/>
    <property type="match status" value="1"/>
</dbReference>
<organism evidence="1 2">
    <name type="scientific">Robiginitalea myxolifaciens</name>
    <dbReference type="NCBI Taxonomy" id="400055"/>
    <lineage>
        <taxon>Bacteria</taxon>
        <taxon>Pseudomonadati</taxon>
        <taxon>Bacteroidota</taxon>
        <taxon>Flavobacteriia</taxon>
        <taxon>Flavobacteriales</taxon>
        <taxon>Flavobacteriaceae</taxon>
        <taxon>Robiginitalea</taxon>
    </lineage>
</organism>
<dbReference type="PANTHER" id="PTHR43611:SF3">
    <property type="entry name" value="FLAVIN MONONUCLEOTIDE HYDROLASE 1, CHLOROPLATIC"/>
    <property type="match status" value="1"/>
</dbReference>
<dbReference type="InterPro" id="IPR036412">
    <property type="entry name" value="HAD-like_sf"/>
</dbReference>
<dbReference type="EMBL" id="FOYQ01000002">
    <property type="protein sequence ID" value="SFR44942.1"/>
    <property type="molecule type" value="Genomic_DNA"/>
</dbReference>
<dbReference type="AlphaFoldDB" id="A0A1I6GRW9"/>
<dbReference type="Gene3D" id="3.40.50.1000">
    <property type="entry name" value="HAD superfamily/HAD-like"/>
    <property type="match status" value="1"/>
</dbReference>
<proteinExistence type="predicted"/>
<dbReference type="PANTHER" id="PTHR43611">
    <property type="entry name" value="ALPHA-D-GLUCOSE 1-PHOSPHATE PHOSPHATASE"/>
    <property type="match status" value="1"/>
</dbReference>
<keyword evidence="2" id="KW-1185">Reference proteome</keyword>
<dbReference type="RefSeq" id="WP_092982147.1">
    <property type="nucleotide sequence ID" value="NZ_FOYQ01000002.1"/>
</dbReference>
<name>A0A1I6GRW9_9FLAO</name>
<gene>
    <name evidence="1" type="ORF">SAMN04490243_1650</name>
</gene>
<reference evidence="1 2" key="1">
    <citation type="submission" date="2016-10" db="EMBL/GenBank/DDBJ databases">
        <authorList>
            <person name="de Groot N.N."/>
        </authorList>
    </citation>
    <scope>NUCLEOTIDE SEQUENCE [LARGE SCALE GENOMIC DNA]</scope>
    <source>
        <strain evidence="1 2">DSM 21019</strain>
    </source>
</reference>
<dbReference type="SFLD" id="SFLDS00003">
    <property type="entry name" value="Haloacid_Dehalogenase"/>
    <property type="match status" value="1"/>
</dbReference>
<keyword evidence="1" id="KW-0378">Hydrolase</keyword>
<dbReference type="OrthoDB" id="9797415at2"/>
<dbReference type="Gene3D" id="1.10.150.240">
    <property type="entry name" value="Putative phosphatase, domain 2"/>
    <property type="match status" value="1"/>
</dbReference>
<dbReference type="InterPro" id="IPR023198">
    <property type="entry name" value="PGP-like_dom2"/>
</dbReference>
<protein>
    <submittedName>
        <fullName evidence="1">Putative hydrolase of the HAD superfamily</fullName>
    </submittedName>
</protein>
<dbReference type="CDD" id="cd02603">
    <property type="entry name" value="HAD_sEH-N_like"/>
    <property type="match status" value="1"/>
</dbReference>
<evidence type="ECO:0000313" key="2">
    <source>
        <dbReference type="Proteomes" id="UP000199534"/>
    </source>
</evidence>
<dbReference type="NCBIfam" id="TIGR01509">
    <property type="entry name" value="HAD-SF-IA-v3"/>
    <property type="match status" value="1"/>
</dbReference>
<evidence type="ECO:0000313" key="1">
    <source>
        <dbReference type="EMBL" id="SFR44942.1"/>
    </source>
</evidence>